<comment type="caution">
    <text evidence="3">The sequence shown here is derived from an EMBL/GenBank/DDBJ whole genome shotgun (WGS) entry which is preliminary data.</text>
</comment>
<dbReference type="Proteomes" id="UP001499954">
    <property type="component" value="Unassembled WGS sequence"/>
</dbReference>
<protein>
    <recommendedName>
        <fullName evidence="2">Putative Flp pilus-assembly TadG-like N-terminal domain-containing protein</fullName>
    </recommendedName>
</protein>
<dbReference type="InterPro" id="IPR028087">
    <property type="entry name" value="Tad_N"/>
</dbReference>
<feature type="domain" description="Putative Flp pilus-assembly TadG-like N-terminal" evidence="2">
    <location>
        <begin position="20"/>
        <end position="65"/>
    </location>
</feature>
<feature type="transmembrane region" description="Helical" evidence="1">
    <location>
        <begin position="23"/>
        <end position="48"/>
    </location>
</feature>
<keyword evidence="1" id="KW-0472">Membrane</keyword>
<proteinExistence type="predicted"/>
<keyword evidence="1" id="KW-1133">Transmembrane helix</keyword>
<keyword evidence="4" id="KW-1185">Reference proteome</keyword>
<organism evidence="3 4">
    <name type="scientific">Agromyces allii</name>
    <dbReference type="NCBI Taxonomy" id="393607"/>
    <lineage>
        <taxon>Bacteria</taxon>
        <taxon>Bacillati</taxon>
        <taxon>Actinomycetota</taxon>
        <taxon>Actinomycetes</taxon>
        <taxon>Micrococcales</taxon>
        <taxon>Microbacteriaceae</taxon>
        <taxon>Agromyces</taxon>
    </lineage>
</organism>
<accession>A0ABP5BQU2</accession>
<dbReference type="EMBL" id="BAAAMK010000002">
    <property type="protein sequence ID" value="GAA1949378.1"/>
    <property type="molecule type" value="Genomic_DNA"/>
</dbReference>
<name>A0ABP5BQU2_9MICO</name>
<evidence type="ECO:0000313" key="4">
    <source>
        <dbReference type="Proteomes" id="UP001499954"/>
    </source>
</evidence>
<evidence type="ECO:0000256" key="1">
    <source>
        <dbReference type="SAM" id="Phobius"/>
    </source>
</evidence>
<reference evidence="4" key="1">
    <citation type="journal article" date="2019" name="Int. J. Syst. Evol. Microbiol.">
        <title>The Global Catalogue of Microorganisms (GCM) 10K type strain sequencing project: providing services to taxonomists for standard genome sequencing and annotation.</title>
        <authorList>
            <consortium name="The Broad Institute Genomics Platform"/>
            <consortium name="The Broad Institute Genome Sequencing Center for Infectious Disease"/>
            <person name="Wu L."/>
            <person name="Ma J."/>
        </authorList>
    </citation>
    <scope>NUCLEOTIDE SEQUENCE [LARGE SCALE GENOMIC DNA]</scope>
    <source>
        <strain evidence="4">JCM 13584</strain>
    </source>
</reference>
<gene>
    <name evidence="3" type="ORF">GCM10009717_14550</name>
</gene>
<evidence type="ECO:0000259" key="2">
    <source>
        <dbReference type="Pfam" id="PF13400"/>
    </source>
</evidence>
<dbReference type="RefSeq" id="WP_157413219.1">
    <property type="nucleotide sequence ID" value="NZ_BAAAMK010000002.1"/>
</dbReference>
<evidence type="ECO:0000313" key="3">
    <source>
        <dbReference type="EMBL" id="GAA1949378.1"/>
    </source>
</evidence>
<dbReference type="Pfam" id="PF13400">
    <property type="entry name" value="Tad"/>
    <property type="match status" value="1"/>
</dbReference>
<sequence length="154" mass="16262">MPPRRRVVGEAPELLDDEVGSTLLLTIFFSFLALVIMLVVVGASSLYLERKRLFTLADGAALAGAEAWSLDEVSIDGDALSLELDDAAVHAAVAAYLGDAAGRLDGVELVGAASRDGRSATVTLRAVWHAPLHTELLPLSVPIEVTTTARSVFH</sequence>
<keyword evidence="1" id="KW-0812">Transmembrane</keyword>